<dbReference type="SUPFAM" id="SSF160904">
    <property type="entry name" value="Jann2411-like"/>
    <property type="match status" value="1"/>
</dbReference>
<organism evidence="2 3">
    <name type="scientific">Protaetiibacter intestinalis</name>
    <dbReference type="NCBI Taxonomy" id="2419774"/>
    <lineage>
        <taxon>Bacteria</taxon>
        <taxon>Bacillati</taxon>
        <taxon>Actinomycetota</taxon>
        <taxon>Actinomycetes</taxon>
        <taxon>Micrococcales</taxon>
        <taxon>Microbacteriaceae</taxon>
        <taxon>Protaetiibacter</taxon>
    </lineage>
</organism>
<dbReference type="RefSeq" id="WP_120762767.1">
    <property type="nucleotide sequence ID" value="NZ_CP032630.1"/>
</dbReference>
<gene>
    <name evidence="2" type="ORF">D7I47_09205</name>
</gene>
<dbReference type="PANTHER" id="PTHR35525">
    <property type="entry name" value="BLL6575 PROTEIN"/>
    <property type="match status" value="1"/>
</dbReference>
<dbReference type="EMBL" id="CP032630">
    <property type="protein sequence ID" value="AYF98420.1"/>
    <property type="molecule type" value="Genomic_DNA"/>
</dbReference>
<evidence type="ECO:0000313" key="3">
    <source>
        <dbReference type="Proteomes" id="UP000278886"/>
    </source>
</evidence>
<dbReference type="Pfam" id="PF07336">
    <property type="entry name" value="ABATE"/>
    <property type="match status" value="1"/>
</dbReference>
<proteinExistence type="predicted"/>
<dbReference type="Gene3D" id="1.10.3300.10">
    <property type="entry name" value="Jann2411-like domain"/>
    <property type="match status" value="1"/>
</dbReference>
<name>A0A387BIS0_9MICO</name>
<dbReference type="KEGG" id="lyd:D7I47_09205"/>
<evidence type="ECO:0000313" key="2">
    <source>
        <dbReference type="EMBL" id="AYF98420.1"/>
    </source>
</evidence>
<dbReference type="InterPro" id="IPR023286">
    <property type="entry name" value="ABATE_dom_sf"/>
</dbReference>
<accession>A0A387BIS0</accession>
<dbReference type="OrthoDB" id="3531194at2"/>
<dbReference type="Pfam" id="PF11706">
    <property type="entry name" value="zf-CGNR"/>
    <property type="match status" value="1"/>
</dbReference>
<dbReference type="Proteomes" id="UP000278886">
    <property type="component" value="Chromosome"/>
</dbReference>
<dbReference type="InterPro" id="IPR021005">
    <property type="entry name" value="Znf_CGNR"/>
</dbReference>
<keyword evidence="3" id="KW-1185">Reference proteome</keyword>
<protein>
    <submittedName>
        <fullName evidence="2">Zf-CGNR multi-domain protein</fullName>
    </submittedName>
</protein>
<reference evidence="3" key="1">
    <citation type="submission" date="2018-09" db="EMBL/GenBank/DDBJ databases">
        <title>Genome sequencing of strain 2DFWR-13.</title>
        <authorList>
            <person name="Heo J."/>
            <person name="Kim S.-J."/>
            <person name="Kwon S.-W."/>
        </authorList>
    </citation>
    <scope>NUCLEOTIDE SEQUENCE [LARGE SCALE GENOMIC DNA]</scope>
    <source>
        <strain evidence="3">2DFWR-13</strain>
    </source>
</reference>
<dbReference type="PANTHER" id="PTHR35525:SF3">
    <property type="entry name" value="BLL6575 PROTEIN"/>
    <property type="match status" value="1"/>
</dbReference>
<dbReference type="AlphaFoldDB" id="A0A387BIS0"/>
<feature type="domain" description="Zinc finger CGNR" evidence="1">
    <location>
        <begin position="138"/>
        <end position="179"/>
    </location>
</feature>
<evidence type="ECO:0000259" key="1">
    <source>
        <dbReference type="Pfam" id="PF11706"/>
    </source>
</evidence>
<dbReference type="InterPro" id="IPR010852">
    <property type="entry name" value="ABATE"/>
</dbReference>
<sequence>MLFTHDTELNLTFLQALLDTVAEASESGEDELATTGQLGALLAQWKFSGRIDHDERELREVRDTRDRIREVWGAEEETVVEWVNDTLAEARAVPRLVDHDDLGWHIHAVDNESPLAERMLVEAAMSLVDVIRAGRLDRLRDCEADDCAGVFVDLSKNGSKRFCSTRCGNRMAVRAYRARLS</sequence>